<dbReference type="InterPro" id="IPR009219">
    <property type="entry name" value="Bactrphtchr_CheY"/>
</dbReference>
<dbReference type="SUPFAM" id="SSF55874">
    <property type="entry name" value="ATPase domain of HSP90 chaperone/DNA topoisomerase II/histidine kinase"/>
    <property type="match status" value="1"/>
</dbReference>
<dbReference type="Gene3D" id="3.30.450.20">
    <property type="entry name" value="PAS domain"/>
    <property type="match status" value="1"/>
</dbReference>
<dbReference type="SUPFAM" id="SSF55785">
    <property type="entry name" value="PYP-like sensor domain (PAS domain)"/>
    <property type="match status" value="1"/>
</dbReference>
<dbReference type="InterPro" id="IPR016132">
    <property type="entry name" value="Phyto_chromo_attachment"/>
</dbReference>
<evidence type="ECO:0000256" key="9">
    <source>
        <dbReference type="ARBA" id="ARBA00022840"/>
    </source>
</evidence>
<evidence type="ECO:0000256" key="12">
    <source>
        <dbReference type="PROSITE-ProRule" id="PRU00169"/>
    </source>
</evidence>
<dbReference type="SUPFAM" id="SSF52172">
    <property type="entry name" value="CheY-like"/>
    <property type="match status" value="1"/>
</dbReference>
<name>A0ABS4SP43_9PROT</name>
<proteinExistence type="predicted"/>
<evidence type="ECO:0000256" key="7">
    <source>
        <dbReference type="ARBA" id="ARBA00022741"/>
    </source>
</evidence>
<dbReference type="Gene3D" id="3.40.50.2300">
    <property type="match status" value="1"/>
</dbReference>
<keyword evidence="4 12" id="KW-0597">Phosphoprotein</keyword>
<dbReference type="SMART" id="SM00065">
    <property type="entry name" value="GAF"/>
    <property type="match status" value="1"/>
</dbReference>
<evidence type="ECO:0000256" key="6">
    <source>
        <dbReference type="ARBA" id="ARBA00022679"/>
    </source>
</evidence>
<dbReference type="PROSITE" id="PS50110">
    <property type="entry name" value="RESPONSE_REGULATORY"/>
    <property type="match status" value="1"/>
</dbReference>
<dbReference type="PANTHER" id="PTHR41523">
    <property type="entry name" value="TWO-COMPONENT SYSTEM SENSOR PROTEIN"/>
    <property type="match status" value="1"/>
</dbReference>
<evidence type="ECO:0000256" key="8">
    <source>
        <dbReference type="ARBA" id="ARBA00022777"/>
    </source>
</evidence>
<dbReference type="Gene3D" id="3.30.450.270">
    <property type="match status" value="1"/>
</dbReference>
<evidence type="ECO:0000259" key="14">
    <source>
        <dbReference type="PROSITE" id="PS50110"/>
    </source>
</evidence>
<dbReference type="InterPro" id="IPR043150">
    <property type="entry name" value="Phytochrome_PHY_sf"/>
</dbReference>
<dbReference type="Pfam" id="PF00360">
    <property type="entry name" value="PHY"/>
    <property type="match status" value="1"/>
</dbReference>
<dbReference type="InterPro" id="IPR013654">
    <property type="entry name" value="PAS_2"/>
</dbReference>
<reference evidence="15 16" key="1">
    <citation type="submission" date="2021-03" db="EMBL/GenBank/DDBJ databases">
        <title>Genomic Encyclopedia of Type Strains, Phase III (KMG-III): the genomes of soil and plant-associated and newly described type strains.</title>
        <authorList>
            <person name="Whitman W."/>
        </authorList>
    </citation>
    <scope>NUCLEOTIDE SEQUENCE [LARGE SCALE GENOMIC DNA]</scope>
    <source>
        <strain evidence="15 16">IMMIB AFH-6</strain>
    </source>
</reference>
<dbReference type="InterPro" id="IPR003018">
    <property type="entry name" value="GAF"/>
</dbReference>
<feature type="domain" description="Phytochrome chromophore attachment site" evidence="13">
    <location>
        <begin position="141"/>
        <end position="298"/>
    </location>
</feature>
<keyword evidence="9" id="KW-0067">ATP-binding</keyword>
<dbReference type="Pfam" id="PF01590">
    <property type="entry name" value="GAF"/>
    <property type="match status" value="1"/>
</dbReference>
<dbReference type="Proteomes" id="UP000781958">
    <property type="component" value="Unassembled WGS sequence"/>
</dbReference>
<dbReference type="RefSeq" id="WP_209767942.1">
    <property type="nucleotide sequence ID" value="NZ_JAGINP010000013.1"/>
</dbReference>
<feature type="domain" description="Response regulatory" evidence="14">
    <location>
        <begin position="733"/>
        <end position="844"/>
    </location>
</feature>
<keyword evidence="3" id="KW-0600">Photoreceptor protein</keyword>
<dbReference type="Pfam" id="PF07536">
    <property type="entry name" value="HWE_HK"/>
    <property type="match status" value="1"/>
</dbReference>
<evidence type="ECO:0000259" key="13">
    <source>
        <dbReference type="PROSITE" id="PS50046"/>
    </source>
</evidence>
<sequence length="848" mass="93088">MTQTVDLTNCDREPIQFLGSIQPEGFLVAVSTDWIVQHASANVGAWLGVEADAMLGQPLVLQVGEEVLHALRGRLQLALLNDSVERIFRMRFRPDGPLLDVAIHMSGQSIIIEGEPSEPGGDLDGSSMVRAMIGRLQRAPTFDHCCREAARQLRMLTGFDRVMVYRFDVDGAGEVIAESTARGVPSYLGLRYPASDIPVQARALYERSWLRCIVDVDAAPCPILPPAGPHTPPLDLSMSVLRSVSPIHCEYLRNMGVAASLSVSILRRGKLWGLFACHHLAPHRLSLERRTAAELYGQMFSFLLESVERDREAAYEADARQLHNRLMALIAENASPMENLAELREEIGRFIRSDGVAIVLGGQIALHGSTPTQDEMLGVIRALNRAHASTVFATTEIARVHPPAADFAMRAAGMLAIPVSRKPRDYIIFFRKESWRTVTWAGNPEKPVEPGPNGVRLTPRKSFAAWKETVHGQSTPWSDADLRIADSLRVTLMEVVLRLADLADEERRAFRARQELLIAELNHRVRNILALVRALLAQSRTASDSVEEFADIVGGRVQALARAHDQLTAVNWQPTPLRAIIHAEVAAYLGGKVDRVHIEGPEVLLSPQSFSVVALVLHELVTNAAKYGAFADRRGQADVRWWMEDDGQLVLTWRESGGPPVQAPTRQGFGTTIIERSIPHDLKGEAEVTYALSGLRARFAIPAPHATLAPTREAAKPQGSHAEVAEDVRVDGPVLLLEDNMIIAMSAEDLLLKLGAARVDSVASVRQALMAIQAEAPALALLDVNLNDETSFPVAERLRELGVPFLFATGYGETSVFPPEFHDTIVLRKPYDSEQVRKALAALRKSGG</sequence>
<dbReference type="InterPro" id="IPR011102">
    <property type="entry name" value="Sig_transdc_His_kinase_HWE"/>
</dbReference>
<evidence type="ECO:0000256" key="2">
    <source>
        <dbReference type="ARBA" id="ARBA00012438"/>
    </source>
</evidence>
<dbReference type="PIRSF" id="PIRSF036397">
    <property type="entry name" value="Bactrphtchrm_rec"/>
    <property type="match status" value="1"/>
</dbReference>
<evidence type="ECO:0000256" key="3">
    <source>
        <dbReference type="ARBA" id="ARBA00022543"/>
    </source>
</evidence>
<protein>
    <recommendedName>
        <fullName evidence="2">histidine kinase</fullName>
        <ecNumber evidence="2">2.7.13.3</ecNumber>
    </recommendedName>
</protein>
<comment type="catalytic activity">
    <reaction evidence="1">
        <text>ATP + protein L-histidine = ADP + protein N-phospho-L-histidine.</text>
        <dbReference type="EC" id="2.7.13.3"/>
    </reaction>
</comment>
<evidence type="ECO:0000256" key="4">
    <source>
        <dbReference type="ARBA" id="ARBA00022553"/>
    </source>
</evidence>
<dbReference type="SMART" id="SM00448">
    <property type="entry name" value="REC"/>
    <property type="match status" value="1"/>
</dbReference>
<feature type="modified residue" description="4-aspartylphosphate" evidence="12">
    <location>
        <position position="783"/>
    </location>
</feature>
<keyword evidence="10" id="KW-0157">Chromophore</keyword>
<evidence type="ECO:0000256" key="1">
    <source>
        <dbReference type="ARBA" id="ARBA00000085"/>
    </source>
</evidence>
<dbReference type="SMART" id="SM00911">
    <property type="entry name" value="HWE_HK"/>
    <property type="match status" value="1"/>
</dbReference>
<keyword evidence="16" id="KW-1185">Reference proteome</keyword>
<dbReference type="PROSITE" id="PS50046">
    <property type="entry name" value="PHYTOCHROME_2"/>
    <property type="match status" value="1"/>
</dbReference>
<gene>
    <name evidence="15" type="ORF">J2851_003789</name>
</gene>
<dbReference type="Gene3D" id="3.30.450.40">
    <property type="match status" value="1"/>
</dbReference>
<dbReference type="InterPro" id="IPR011006">
    <property type="entry name" value="CheY-like_superfamily"/>
</dbReference>
<dbReference type="EC" id="2.7.13.3" evidence="2"/>
<evidence type="ECO:0000256" key="10">
    <source>
        <dbReference type="ARBA" id="ARBA00022991"/>
    </source>
</evidence>
<dbReference type="InterPro" id="IPR036890">
    <property type="entry name" value="HATPase_C_sf"/>
</dbReference>
<dbReference type="Pfam" id="PF08446">
    <property type="entry name" value="PAS_2"/>
    <property type="match status" value="1"/>
</dbReference>
<dbReference type="InterPro" id="IPR035965">
    <property type="entry name" value="PAS-like_dom_sf"/>
</dbReference>
<dbReference type="InterPro" id="IPR001789">
    <property type="entry name" value="Sig_transdc_resp-reg_receiver"/>
</dbReference>
<dbReference type="InterPro" id="IPR001294">
    <property type="entry name" value="Phytochrome"/>
</dbReference>
<evidence type="ECO:0000256" key="5">
    <source>
        <dbReference type="ARBA" id="ARBA00022606"/>
    </source>
</evidence>
<evidence type="ECO:0000256" key="11">
    <source>
        <dbReference type="ARBA" id="ARBA00023170"/>
    </source>
</evidence>
<keyword evidence="7" id="KW-0547">Nucleotide-binding</keyword>
<dbReference type="SUPFAM" id="SSF55781">
    <property type="entry name" value="GAF domain-like"/>
    <property type="match status" value="2"/>
</dbReference>
<keyword evidence="6" id="KW-0808">Transferase</keyword>
<dbReference type="PRINTS" id="PR01033">
    <property type="entry name" value="PHYTOCHROME"/>
</dbReference>
<keyword evidence="8" id="KW-0418">Kinase</keyword>
<dbReference type="PANTHER" id="PTHR41523:SF8">
    <property type="entry name" value="ETHYLENE RESPONSE SENSOR PROTEIN"/>
    <property type="match status" value="1"/>
</dbReference>
<evidence type="ECO:0000313" key="15">
    <source>
        <dbReference type="EMBL" id="MBP2294004.1"/>
    </source>
</evidence>
<dbReference type="Gene3D" id="3.30.565.10">
    <property type="entry name" value="Histidine kinase-like ATPase, C-terminal domain"/>
    <property type="match status" value="1"/>
</dbReference>
<keyword evidence="11" id="KW-0675">Receptor</keyword>
<organism evidence="15 16">
    <name type="scientific">Azospirillum rugosum</name>
    <dbReference type="NCBI Taxonomy" id="416170"/>
    <lineage>
        <taxon>Bacteria</taxon>
        <taxon>Pseudomonadati</taxon>
        <taxon>Pseudomonadota</taxon>
        <taxon>Alphaproteobacteria</taxon>
        <taxon>Rhodospirillales</taxon>
        <taxon>Azospirillaceae</taxon>
        <taxon>Azospirillum</taxon>
    </lineage>
</organism>
<dbReference type="InterPro" id="IPR029016">
    <property type="entry name" value="GAF-like_dom_sf"/>
</dbReference>
<dbReference type="InterPro" id="IPR013515">
    <property type="entry name" value="Phytochrome_cen-reg"/>
</dbReference>
<dbReference type="EMBL" id="JAGINP010000013">
    <property type="protein sequence ID" value="MBP2294004.1"/>
    <property type="molecule type" value="Genomic_DNA"/>
</dbReference>
<evidence type="ECO:0000313" key="16">
    <source>
        <dbReference type="Proteomes" id="UP000781958"/>
    </source>
</evidence>
<comment type="caution">
    <text evidence="15">The sequence shown here is derived from an EMBL/GenBank/DDBJ whole genome shotgun (WGS) entry which is preliminary data.</text>
</comment>
<keyword evidence="5" id="KW-0716">Sensory transduction</keyword>
<accession>A0ABS4SP43</accession>